<dbReference type="Gene3D" id="2.130.10.10">
    <property type="entry name" value="YVTN repeat-like/Quinoprotein amine dehydrogenase"/>
    <property type="match status" value="2"/>
</dbReference>
<reference evidence="4 5" key="1">
    <citation type="journal article" date="1998" name="Science">
        <title>Genome sequence of the nematode C. elegans: a platform for investigating biology.</title>
        <authorList>
            <consortium name="The C. elegans sequencing consortium"/>
            <person name="Sulson J.E."/>
            <person name="Waterston R."/>
        </authorList>
    </citation>
    <scope>NUCLEOTIDE SEQUENCE [LARGE SCALE GENOMIC DNA]</scope>
    <source>
        <strain evidence="4 5">Bristol N2</strain>
    </source>
</reference>
<dbReference type="PhylomeDB" id="O44856"/>
<dbReference type="InterPro" id="IPR040066">
    <property type="entry name" value="WDR31"/>
</dbReference>
<feature type="repeat" description="WD" evidence="3">
    <location>
        <begin position="193"/>
        <end position="219"/>
    </location>
</feature>
<gene>
    <name evidence="4 6" type="primary">wdr-31</name>
    <name evidence="4" type="ORF">CELE_T05A8.5</name>
    <name evidence="6" type="ORF">T05A8.5</name>
</gene>
<dbReference type="PRINTS" id="PR00320">
    <property type="entry name" value="GPROTEINBRPT"/>
</dbReference>
<dbReference type="SMR" id="O44856"/>
<dbReference type="Pfam" id="PF00400">
    <property type="entry name" value="WD40"/>
    <property type="match status" value="3"/>
</dbReference>
<dbReference type="SUPFAM" id="SSF50978">
    <property type="entry name" value="WD40 repeat-like"/>
    <property type="match status" value="1"/>
</dbReference>
<dbReference type="SMART" id="SM00320">
    <property type="entry name" value="WD40"/>
    <property type="match status" value="4"/>
</dbReference>
<evidence type="ECO:0000313" key="5">
    <source>
        <dbReference type="Proteomes" id="UP000001940"/>
    </source>
</evidence>
<dbReference type="KEGG" id="cel:CELE_T05A8.5"/>
<sequence>MEKFGKLVHYVQHKISGTYTQISTLDPNETVVNQLQRSRSTHGKIAKPMVGRAGHVDTVNNLTVIRAGMILSGGKDGRAVLTNTDSGEIHNMWSNSCEINKICYRNFIAKHSLIAAGRNGTLTHWMFNHEPGDLPNVVFDGHKFGVTGVVSINENQFMSGSRDCSVKIWDLESAKCVRTQTINRNLVTHMAYNGNLVAQTSEDKSVRLWDPRNASVVTEFPRKRHIQMFCEFDGANRFFSCSNGFNNDGCEITSYDVRNPRQSREARGHEGNVTSLSIVQMDQTKRLLASVSADRQIRLWKIEEDGQAVLKPIWNEDVPLEADNLQVCSYPDGHIIVSGGKGRLIHYQAKLTAQRVILDVQLIQQHSMAMSGSSHALH</sequence>
<dbReference type="HOGENOM" id="CLU_732027_0_0_1"/>
<dbReference type="AlphaFoldDB" id="O44856"/>
<dbReference type="InParanoid" id="O44856"/>
<keyword evidence="2" id="KW-0677">Repeat</keyword>
<keyword evidence="5" id="KW-1185">Reference proteome</keyword>
<dbReference type="FunCoup" id="O44856">
    <property type="interactions" value="82"/>
</dbReference>
<dbReference type="Proteomes" id="UP000001940">
    <property type="component" value="Chromosome II"/>
</dbReference>
<organism evidence="4 5">
    <name type="scientific">Caenorhabditis elegans</name>
    <dbReference type="NCBI Taxonomy" id="6239"/>
    <lineage>
        <taxon>Eukaryota</taxon>
        <taxon>Metazoa</taxon>
        <taxon>Ecdysozoa</taxon>
        <taxon>Nematoda</taxon>
        <taxon>Chromadorea</taxon>
        <taxon>Rhabditida</taxon>
        <taxon>Rhabditina</taxon>
        <taxon>Rhabditomorpha</taxon>
        <taxon>Rhabditoidea</taxon>
        <taxon>Rhabditidae</taxon>
        <taxon>Peloderinae</taxon>
        <taxon>Caenorhabditis</taxon>
    </lineage>
</organism>
<dbReference type="PeptideAtlas" id="O44856"/>
<accession>O44856</accession>
<dbReference type="GeneID" id="173617"/>
<dbReference type="InterPro" id="IPR020472">
    <property type="entry name" value="WD40_PAC1"/>
</dbReference>
<evidence type="ECO:0000256" key="2">
    <source>
        <dbReference type="ARBA" id="ARBA00022737"/>
    </source>
</evidence>
<proteinExistence type="predicted"/>
<dbReference type="PROSITE" id="PS50082">
    <property type="entry name" value="WD_REPEATS_2"/>
    <property type="match status" value="3"/>
</dbReference>
<dbReference type="WormBase" id="T05A8.5">
    <property type="protein sequence ID" value="CE27435"/>
    <property type="gene ID" value="WBGene00020231"/>
    <property type="gene designation" value="wdr-31"/>
</dbReference>
<dbReference type="STRING" id="6239.T05A8.5.1"/>
<dbReference type="InterPro" id="IPR001680">
    <property type="entry name" value="WD40_rpt"/>
</dbReference>
<evidence type="ECO:0000256" key="1">
    <source>
        <dbReference type="ARBA" id="ARBA00022574"/>
    </source>
</evidence>
<dbReference type="OMA" id="CDFLPDG"/>
<feature type="repeat" description="WD" evidence="3">
    <location>
        <begin position="139"/>
        <end position="179"/>
    </location>
</feature>
<protein>
    <submittedName>
        <fullName evidence="4">WD_REPEATS_REGION domain-containing protein</fullName>
    </submittedName>
</protein>
<dbReference type="InterPro" id="IPR036322">
    <property type="entry name" value="WD40_repeat_dom_sf"/>
</dbReference>
<dbReference type="AGR" id="WB:WBGene00020231"/>
<evidence type="ECO:0000313" key="4">
    <source>
        <dbReference type="EMBL" id="CCD73587.1"/>
    </source>
</evidence>
<dbReference type="CTD" id="173617"/>
<dbReference type="EMBL" id="BX284602">
    <property type="protein sequence ID" value="CCD73587.1"/>
    <property type="molecule type" value="Genomic_DNA"/>
</dbReference>
<dbReference type="UCSC" id="T05A8.5">
    <property type="organism name" value="c. elegans"/>
</dbReference>
<dbReference type="PaxDb" id="6239-T05A8.5"/>
<name>O44856_CAEEL</name>
<evidence type="ECO:0000256" key="3">
    <source>
        <dbReference type="PROSITE-ProRule" id="PRU00221"/>
    </source>
</evidence>
<feature type="repeat" description="WD" evidence="3">
    <location>
        <begin position="266"/>
        <end position="310"/>
    </location>
</feature>
<dbReference type="eggNOG" id="KOG0279">
    <property type="taxonomic scope" value="Eukaryota"/>
</dbReference>
<dbReference type="RefSeq" id="NP_494344.1">
    <property type="nucleotide sequence ID" value="NM_061943.5"/>
</dbReference>
<dbReference type="PANTHER" id="PTHR19869:SF1">
    <property type="entry name" value="WD REPEAT-CONTAINING PROTEIN 31"/>
    <property type="match status" value="1"/>
</dbReference>
<dbReference type="Bgee" id="WBGene00020231">
    <property type="expression patterns" value="Expressed in pharyngeal muscle cell (C elegans) and 3 other cell types or tissues"/>
</dbReference>
<keyword evidence="1 3" id="KW-0853">WD repeat</keyword>
<evidence type="ECO:0000313" key="6">
    <source>
        <dbReference type="WormBase" id="T05A8.5"/>
    </source>
</evidence>
<dbReference type="OrthoDB" id="6262491at2759"/>
<dbReference type="PANTHER" id="PTHR19869">
    <property type="entry name" value="SPERMATID WD-REPEAT PROTEIN"/>
    <property type="match status" value="1"/>
</dbReference>
<dbReference type="InterPro" id="IPR015943">
    <property type="entry name" value="WD40/YVTN_repeat-like_dom_sf"/>
</dbReference>